<reference evidence="4" key="1">
    <citation type="journal article" date="2014" name="Front. Microbiol.">
        <title>High frequency of phylogenetically diverse reductive dehalogenase-homologous genes in deep subseafloor sedimentary metagenomes.</title>
        <authorList>
            <person name="Kawai M."/>
            <person name="Futagami T."/>
            <person name="Toyoda A."/>
            <person name="Takaki Y."/>
            <person name="Nishi S."/>
            <person name="Hori S."/>
            <person name="Arai W."/>
            <person name="Tsubouchi T."/>
            <person name="Morono Y."/>
            <person name="Uchiyama I."/>
            <person name="Ito T."/>
            <person name="Fujiyama A."/>
            <person name="Inagaki F."/>
            <person name="Takami H."/>
        </authorList>
    </citation>
    <scope>NUCLEOTIDE SEQUENCE</scope>
    <source>
        <strain evidence="4">Expedition CK06-06</strain>
    </source>
</reference>
<sequence>MVAVERSLRESLNVRYRELLGMVPKERKETVERVMQRVDLWNIKALVTAIHNKIPKEKRLEELMPSPISPRERLEMLASAENFEALLEFLKGSEYFDVLSTALEDYEKRGLIALLTAPLFSLS</sequence>
<dbReference type="SUPFAM" id="SSF103486">
    <property type="entry name" value="V-type ATP synthase subunit C"/>
    <property type="match status" value="1"/>
</dbReference>
<protein>
    <recommendedName>
        <fullName evidence="5">V-type ATP synthase subunit C</fullName>
    </recommendedName>
</protein>
<dbReference type="Gene3D" id="1.20.1690.10">
    <property type="entry name" value="V-type ATP synthase subunit C domain"/>
    <property type="match status" value="1"/>
</dbReference>
<evidence type="ECO:0000256" key="2">
    <source>
        <dbReference type="ARBA" id="ARBA00022448"/>
    </source>
</evidence>
<evidence type="ECO:0000313" key="4">
    <source>
        <dbReference type="EMBL" id="GAI15613.1"/>
    </source>
</evidence>
<gene>
    <name evidence="4" type="ORF">S06H3_09375</name>
</gene>
<proteinExistence type="inferred from homology"/>
<dbReference type="InterPro" id="IPR002843">
    <property type="entry name" value="ATPase_V0-cplx_csu/dsu"/>
</dbReference>
<dbReference type="PANTHER" id="PTHR38682:SF1">
    <property type="entry name" value="V-TYPE ATP SYNTHASE SUBUNIT C"/>
    <property type="match status" value="1"/>
</dbReference>
<evidence type="ECO:0000256" key="3">
    <source>
        <dbReference type="ARBA" id="ARBA00023065"/>
    </source>
</evidence>
<organism evidence="4">
    <name type="scientific">marine sediment metagenome</name>
    <dbReference type="NCBI Taxonomy" id="412755"/>
    <lineage>
        <taxon>unclassified sequences</taxon>
        <taxon>metagenomes</taxon>
        <taxon>ecological metagenomes</taxon>
    </lineage>
</organism>
<keyword evidence="3" id="KW-0406">Ion transport</keyword>
<dbReference type="GO" id="GO:0046961">
    <property type="term" value="F:proton-transporting ATPase activity, rotational mechanism"/>
    <property type="evidence" value="ECO:0007669"/>
    <property type="project" value="InterPro"/>
</dbReference>
<comment type="similarity">
    <text evidence="1">Belongs to the V-ATPase V0D/AC39 subunit family.</text>
</comment>
<dbReference type="InterPro" id="IPR035067">
    <property type="entry name" value="V-type_ATPase_csu/dsu"/>
</dbReference>
<accession>X1L981</accession>
<dbReference type="InterPro" id="IPR050873">
    <property type="entry name" value="V-ATPase_V0D/AC39_subunit"/>
</dbReference>
<dbReference type="InterPro" id="IPR044911">
    <property type="entry name" value="V-type_ATPase_csu/dsu_dom_3"/>
</dbReference>
<name>X1L981_9ZZZZ</name>
<evidence type="ECO:0008006" key="5">
    <source>
        <dbReference type="Google" id="ProtNLM"/>
    </source>
</evidence>
<evidence type="ECO:0000256" key="1">
    <source>
        <dbReference type="ARBA" id="ARBA00006709"/>
    </source>
</evidence>
<dbReference type="Gene3D" id="1.10.132.50">
    <property type="entry name" value="ATP synthase (C/AC39) subunit, domain 3"/>
    <property type="match status" value="1"/>
</dbReference>
<comment type="caution">
    <text evidence="4">The sequence shown here is derived from an EMBL/GenBank/DDBJ whole genome shotgun (WGS) entry which is preliminary data.</text>
</comment>
<dbReference type="EMBL" id="BARV01004120">
    <property type="protein sequence ID" value="GAI15613.1"/>
    <property type="molecule type" value="Genomic_DNA"/>
</dbReference>
<dbReference type="AlphaFoldDB" id="X1L981"/>
<keyword evidence="2" id="KW-0813">Transport</keyword>
<dbReference type="PANTHER" id="PTHR38682">
    <property type="entry name" value="V-TYPE ATP SYNTHASE SUBUNIT C"/>
    <property type="match status" value="1"/>
</dbReference>
<dbReference type="InterPro" id="IPR036079">
    <property type="entry name" value="ATPase_csu/dsu_sf"/>
</dbReference>
<dbReference type="Pfam" id="PF01992">
    <property type="entry name" value="vATP-synt_AC39"/>
    <property type="match status" value="1"/>
</dbReference>